<dbReference type="SUPFAM" id="SSF55073">
    <property type="entry name" value="Nucleotide cyclase"/>
    <property type="match status" value="1"/>
</dbReference>
<keyword evidence="1" id="KW-0472">Membrane</keyword>
<dbReference type="InterPro" id="IPR001633">
    <property type="entry name" value="EAL_dom"/>
</dbReference>
<evidence type="ECO:0000256" key="1">
    <source>
        <dbReference type="SAM" id="Phobius"/>
    </source>
</evidence>
<keyword evidence="1" id="KW-1133">Transmembrane helix</keyword>
<dbReference type="InterPro" id="IPR043128">
    <property type="entry name" value="Rev_trsase/Diguanyl_cyclase"/>
</dbReference>
<dbReference type="SMART" id="SM00267">
    <property type="entry name" value="GGDEF"/>
    <property type="match status" value="1"/>
</dbReference>
<dbReference type="EMBL" id="PNRG01000004">
    <property type="protein sequence ID" value="PMR82514.1"/>
    <property type="molecule type" value="Genomic_DNA"/>
</dbReference>
<dbReference type="Gene3D" id="3.30.70.270">
    <property type="match status" value="1"/>
</dbReference>
<dbReference type="InterPro" id="IPR050706">
    <property type="entry name" value="Cyclic-di-GMP_PDE-like"/>
</dbReference>
<feature type="transmembrane region" description="Helical" evidence="1">
    <location>
        <begin position="84"/>
        <end position="102"/>
    </location>
</feature>
<feature type="transmembrane region" description="Helical" evidence="1">
    <location>
        <begin position="134"/>
        <end position="155"/>
    </location>
</feature>
<evidence type="ECO:0000313" key="3">
    <source>
        <dbReference type="EMBL" id="PMR82514.1"/>
    </source>
</evidence>
<accession>A0A2N7UPZ8</accession>
<keyword evidence="4" id="KW-1185">Reference proteome</keyword>
<evidence type="ECO:0000313" key="4">
    <source>
        <dbReference type="Proteomes" id="UP000235547"/>
    </source>
</evidence>
<comment type="caution">
    <text evidence="3">The sequence shown here is derived from an EMBL/GenBank/DDBJ whole genome shotgun (WGS) entry which is preliminary data.</text>
</comment>
<feature type="domain" description="EAL" evidence="2">
    <location>
        <begin position="335"/>
        <end position="583"/>
    </location>
</feature>
<dbReference type="PROSITE" id="PS50883">
    <property type="entry name" value="EAL"/>
    <property type="match status" value="1"/>
</dbReference>
<dbReference type="Gene3D" id="3.20.20.450">
    <property type="entry name" value="EAL domain"/>
    <property type="match status" value="1"/>
</dbReference>
<feature type="transmembrane region" description="Helical" evidence="1">
    <location>
        <begin position="58"/>
        <end position="78"/>
    </location>
</feature>
<dbReference type="SMART" id="SM00052">
    <property type="entry name" value="EAL"/>
    <property type="match status" value="1"/>
</dbReference>
<dbReference type="Pfam" id="PF00563">
    <property type="entry name" value="EAL"/>
    <property type="match status" value="1"/>
</dbReference>
<dbReference type="InterPro" id="IPR000160">
    <property type="entry name" value="GGDEF_dom"/>
</dbReference>
<sequence length="588" mass="64999">MVGCKRLLLSDVHPDSNQGPGQFVPDMGIGMKAPSIPGARWEAFQQLMMRWPAGLRHGLTLALLAGMMGLGTWVVYVTGGTRYAYPYLMLVPVLMGAAFYGIRGALASAALAGGLMAAMPMDVVAEQPQSSLNWLIRLGLYLVIGGVAGSLFSLLNRMHLHSERMARIDPRTGLANQVALEEALAQLLAQRWPQHEFGLILVRITDISDVLEALGPEAADLLALATAQRLQYEDSAIVDVFRFSNAELFLLVEKVDESGIRRIADRLTEVGEENLLIQGVPLRVQLALGSRLRDAADVRPESLILDCRIAMLAAIEKHRSHCHFSPELTQHKLETVKLISKVRRDLDRGKFELHFQPKLRLSDGRVSGCEGLIRWRDESGALIPPGMFMPKVENTTLIEPVTRFVAERACQFASTHTGFVSINLSVRNLQDEHLLDAMKALVESYAIEPARLEVEITESALMSDMVAARKALERLRCFGVKVSIDDFGTGFSSFEYLQHLPITGLKIDRAFVKGIGDDPRAKRLLACLIDVGHTLDLEVTAEGVETLEQHWALCQLGCDQAQGFVYAKALPPGEYTAWHDQHRSDQWA</sequence>
<dbReference type="AlphaFoldDB" id="A0A2N7UPZ8"/>
<dbReference type="PANTHER" id="PTHR33121">
    <property type="entry name" value="CYCLIC DI-GMP PHOSPHODIESTERASE PDEF"/>
    <property type="match status" value="1"/>
</dbReference>
<dbReference type="Proteomes" id="UP000235547">
    <property type="component" value="Unassembled WGS sequence"/>
</dbReference>
<dbReference type="OrthoDB" id="9804951at2"/>
<dbReference type="SUPFAM" id="SSF141868">
    <property type="entry name" value="EAL domain-like"/>
    <property type="match status" value="1"/>
</dbReference>
<proteinExistence type="predicted"/>
<dbReference type="InterPro" id="IPR035919">
    <property type="entry name" value="EAL_sf"/>
</dbReference>
<keyword evidence="1" id="KW-0812">Transmembrane</keyword>
<name>A0A2N7UPZ8_9GAMM</name>
<dbReference type="PANTHER" id="PTHR33121:SF79">
    <property type="entry name" value="CYCLIC DI-GMP PHOSPHODIESTERASE PDED-RELATED"/>
    <property type="match status" value="1"/>
</dbReference>
<dbReference type="InterPro" id="IPR029787">
    <property type="entry name" value="Nucleotide_cyclase"/>
</dbReference>
<dbReference type="CDD" id="cd01948">
    <property type="entry name" value="EAL"/>
    <property type="match status" value="1"/>
</dbReference>
<dbReference type="GO" id="GO:0071111">
    <property type="term" value="F:cyclic-guanylate-specific phosphodiesterase activity"/>
    <property type="evidence" value="ECO:0007669"/>
    <property type="project" value="InterPro"/>
</dbReference>
<reference evidence="3 4" key="1">
    <citation type="submission" date="2018-01" db="EMBL/GenBank/DDBJ databases">
        <title>Halomonas endophytica sp. nov., isolated from storage liquid in the stems of Populus euphratica.</title>
        <authorList>
            <person name="Chen C."/>
        </authorList>
    </citation>
    <scope>NUCLEOTIDE SEQUENCE [LARGE SCALE GENOMIC DNA]</scope>
    <source>
        <strain evidence="3 4">BZ-SZ-XJ27</strain>
    </source>
</reference>
<evidence type="ECO:0000259" key="2">
    <source>
        <dbReference type="PROSITE" id="PS50883"/>
    </source>
</evidence>
<dbReference type="Pfam" id="PF00990">
    <property type="entry name" value="GGDEF"/>
    <property type="match status" value="1"/>
</dbReference>
<protein>
    <recommendedName>
        <fullName evidence="2">EAL domain-containing protein</fullName>
    </recommendedName>
</protein>
<gene>
    <name evidence="3" type="ORF">C1H70_02000</name>
</gene>
<organism evidence="3 4">
    <name type="scientific">Halomonas urumqiensis</name>
    <dbReference type="NCBI Taxonomy" id="1684789"/>
    <lineage>
        <taxon>Bacteria</taxon>
        <taxon>Pseudomonadati</taxon>
        <taxon>Pseudomonadota</taxon>
        <taxon>Gammaproteobacteria</taxon>
        <taxon>Oceanospirillales</taxon>
        <taxon>Halomonadaceae</taxon>
        <taxon>Halomonas</taxon>
    </lineage>
</organism>